<evidence type="ECO:0000256" key="1">
    <source>
        <dbReference type="ARBA" id="ARBA00022737"/>
    </source>
</evidence>
<dbReference type="EMBL" id="JAMYWD010000001">
    <property type="protein sequence ID" value="KAJ4980928.1"/>
    <property type="molecule type" value="Genomic_DNA"/>
</dbReference>
<dbReference type="Proteomes" id="UP001141806">
    <property type="component" value="Unassembled WGS sequence"/>
</dbReference>
<evidence type="ECO:0000256" key="2">
    <source>
        <dbReference type="ARBA" id="ARBA00022741"/>
    </source>
</evidence>
<dbReference type="GO" id="GO:0006952">
    <property type="term" value="P:defense response"/>
    <property type="evidence" value="ECO:0007669"/>
    <property type="project" value="UniProtKB-KW"/>
</dbReference>
<feature type="domain" description="Disease resistance N-terminal" evidence="4">
    <location>
        <begin position="19"/>
        <end position="100"/>
    </location>
</feature>
<organism evidence="5 6">
    <name type="scientific">Protea cynaroides</name>
    <dbReference type="NCBI Taxonomy" id="273540"/>
    <lineage>
        <taxon>Eukaryota</taxon>
        <taxon>Viridiplantae</taxon>
        <taxon>Streptophyta</taxon>
        <taxon>Embryophyta</taxon>
        <taxon>Tracheophyta</taxon>
        <taxon>Spermatophyta</taxon>
        <taxon>Magnoliopsida</taxon>
        <taxon>Proteales</taxon>
        <taxon>Proteaceae</taxon>
        <taxon>Protea</taxon>
    </lineage>
</organism>
<dbReference type="AlphaFoldDB" id="A0A9Q0L1V8"/>
<accession>A0A9Q0L1V8</accession>
<dbReference type="OrthoDB" id="1933539at2759"/>
<sequence length="117" mass="13674">MSSVGQFFGGSSFLQVAFNRFDSPELRSIILQWNIDLAEVKSLKRTSAKIQVFSDEAEMKRFTNDPVKLWLDDVRQVFYDAEDILDEFATKFLRLKLKSKYQTPSPNPIVWYRICVL</sequence>
<proteinExistence type="predicted"/>
<dbReference type="GO" id="GO:0000166">
    <property type="term" value="F:nucleotide binding"/>
    <property type="evidence" value="ECO:0007669"/>
    <property type="project" value="UniProtKB-KW"/>
</dbReference>
<evidence type="ECO:0000313" key="5">
    <source>
        <dbReference type="EMBL" id="KAJ4980928.1"/>
    </source>
</evidence>
<evidence type="ECO:0000256" key="3">
    <source>
        <dbReference type="ARBA" id="ARBA00022821"/>
    </source>
</evidence>
<keyword evidence="2" id="KW-0547">Nucleotide-binding</keyword>
<comment type="caution">
    <text evidence="5">The sequence shown here is derived from an EMBL/GenBank/DDBJ whole genome shotgun (WGS) entry which is preliminary data.</text>
</comment>
<dbReference type="Pfam" id="PF18052">
    <property type="entry name" value="Rx_N"/>
    <property type="match status" value="1"/>
</dbReference>
<gene>
    <name evidence="5" type="ORF">NE237_031765</name>
</gene>
<keyword evidence="6" id="KW-1185">Reference proteome</keyword>
<evidence type="ECO:0000259" key="4">
    <source>
        <dbReference type="Pfam" id="PF18052"/>
    </source>
</evidence>
<evidence type="ECO:0000313" key="6">
    <source>
        <dbReference type="Proteomes" id="UP001141806"/>
    </source>
</evidence>
<protein>
    <recommendedName>
        <fullName evidence="4">Disease resistance N-terminal domain-containing protein</fullName>
    </recommendedName>
</protein>
<reference evidence="5" key="1">
    <citation type="journal article" date="2023" name="Plant J.">
        <title>The genome of the king protea, Protea cynaroides.</title>
        <authorList>
            <person name="Chang J."/>
            <person name="Duong T.A."/>
            <person name="Schoeman C."/>
            <person name="Ma X."/>
            <person name="Roodt D."/>
            <person name="Barker N."/>
            <person name="Li Z."/>
            <person name="Van de Peer Y."/>
            <person name="Mizrachi E."/>
        </authorList>
    </citation>
    <scope>NUCLEOTIDE SEQUENCE</scope>
    <source>
        <tissue evidence="5">Young leaves</tissue>
    </source>
</reference>
<keyword evidence="3" id="KW-0611">Plant defense</keyword>
<dbReference type="InterPro" id="IPR041118">
    <property type="entry name" value="Rx_N"/>
</dbReference>
<name>A0A9Q0L1V8_9MAGN</name>
<keyword evidence="1" id="KW-0677">Repeat</keyword>
<dbReference type="Gene3D" id="1.20.5.4130">
    <property type="match status" value="1"/>
</dbReference>